<organism evidence="1 2">
    <name type="scientific">Photorhabdus bodei</name>
    <dbReference type="NCBI Taxonomy" id="2029681"/>
    <lineage>
        <taxon>Bacteria</taxon>
        <taxon>Pseudomonadati</taxon>
        <taxon>Pseudomonadota</taxon>
        <taxon>Gammaproteobacteria</taxon>
        <taxon>Enterobacterales</taxon>
        <taxon>Morganellaceae</taxon>
        <taxon>Photorhabdus</taxon>
    </lineage>
</organism>
<dbReference type="AlphaFoldDB" id="A0AAW6BPE6"/>
<reference evidence="1" key="1">
    <citation type="submission" date="2023-01" db="EMBL/GenBank/DDBJ databases">
        <title>Genome sequencing of Photorhabdus bodei 09-20.</title>
        <authorList>
            <person name="Kalindamar S."/>
            <person name="Kumru S."/>
        </authorList>
    </citation>
    <scope>NUCLEOTIDE SEQUENCE</scope>
    <source>
        <strain evidence="1">09-20</strain>
    </source>
</reference>
<dbReference type="InterPro" id="IPR009385">
    <property type="entry name" value="Plasmid_inh_PsiB"/>
</dbReference>
<accession>A0AAW6BPE6</accession>
<protein>
    <submittedName>
        <fullName evidence="1">Conjugation system SOS inhibitor PsiB family protein</fullName>
    </submittedName>
</protein>
<dbReference type="RefSeq" id="WP_271868004.1">
    <property type="nucleotide sequence ID" value="NZ_JAQMFO010000071.1"/>
</dbReference>
<dbReference type="InterPro" id="IPR038131">
    <property type="entry name" value="PsiB-like_sf"/>
</dbReference>
<sequence length="56" mass="6276">MALIDILSSAVQLNAMTTDALEQFSKRGQDYRHALLCSILKCFKVSEGWTVQEEVS</sequence>
<proteinExistence type="predicted"/>
<dbReference type="Gene3D" id="3.40.50.11880">
    <property type="entry name" value="Plasmid SOS inhibition protein"/>
    <property type="match status" value="1"/>
</dbReference>
<dbReference type="EMBL" id="JAQMFO010000071">
    <property type="protein sequence ID" value="MDB6375008.1"/>
    <property type="molecule type" value="Genomic_DNA"/>
</dbReference>
<gene>
    <name evidence="1" type="ORF">PH362_24755</name>
</gene>
<evidence type="ECO:0000313" key="2">
    <source>
        <dbReference type="Proteomes" id="UP001212996"/>
    </source>
</evidence>
<evidence type="ECO:0000313" key="1">
    <source>
        <dbReference type="EMBL" id="MDB6375008.1"/>
    </source>
</evidence>
<comment type="caution">
    <text evidence="1">The sequence shown here is derived from an EMBL/GenBank/DDBJ whole genome shotgun (WGS) entry which is preliminary data.</text>
</comment>
<dbReference type="Pfam" id="PF06290">
    <property type="entry name" value="PsiB"/>
    <property type="match status" value="1"/>
</dbReference>
<name>A0AAW6BPE6_9GAMM</name>
<dbReference type="Proteomes" id="UP001212996">
    <property type="component" value="Unassembled WGS sequence"/>
</dbReference>